<evidence type="ECO:0000313" key="8">
    <source>
        <dbReference type="EMBL" id="MBF9133811.1"/>
    </source>
</evidence>
<dbReference type="InterPro" id="IPR042099">
    <property type="entry name" value="ANL_N_sf"/>
</dbReference>
<dbReference type="CDD" id="cd17646">
    <property type="entry name" value="A_NRPS_AB3403-like"/>
    <property type="match status" value="1"/>
</dbReference>
<dbReference type="PROSITE" id="PS00455">
    <property type="entry name" value="AMP_BINDING"/>
    <property type="match status" value="2"/>
</dbReference>
<reference evidence="8 9" key="1">
    <citation type="submission" date="2020-11" db="EMBL/GenBank/DDBJ databases">
        <title>A novel isolate from a Black sea contaminated sediment with potential to produce alkanes: Plantactinospora alkalitolerans sp. nov.</title>
        <authorList>
            <person name="Carro L."/>
            <person name="Veyisoglu A."/>
            <person name="Guven K."/>
            <person name="Schumann P."/>
            <person name="Klenk H.-P."/>
            <person name="Sahin N."/>
        </authorList>
    </citation>
    <scope>NUCLEOTIDE SEQUENCE [LARGE SCALE GENOMIC DNA]</scope>
    <source>
        <strain evidence="8 9">S1510</strain>
    </source>
</reference>
<dbReference type="Proteomes" id="UP000638560">
    <property type="component" value="Unassembled WGS sequence"/>
</dbReference>
<evidence type="ECO:0000256" key="3">
    <source>
        <dbReference type="ARBA" id="ARBA00022553"/>
    </source>
</evidence>
<dbReference type="InterPro" id="IPR036736">
    <property type="entry name" value="ACP-like_sf"/>
</dbReference>
<dbReference type="InterPro" id="IPR020845">
    <property type="entry name" value="AMP-binding_CS"/>
</dbReference>
<dbReference type="Gene3D" id="3.40.50.980">
    <property type="match status" value="2"/>
</dbReference>
<comment type="caution">
    <text evidence="8">The sequence shown here is derived from an EMBL/GenBank/DDBJ whole genome shotgun (WGS) entry which is preliminary data.</text>
</comment>
<dbReference type="PROSITE" id="PS50075">
    <property type="entry name" value="CARRIER"/>
    <property type="match status" value="3"/>
</dbReference>
<dbReference type="PANTHER" id="PTHR45527">
    <property type="entry name" value="NONRIBOSOMAL PEPTIDE SYNTHETASE"/>
    <property type="match status" value="1"/>
</dbReference>
<dbReference type="InterPro" id="IPR045851">
    <property type="entry name" value="AMP-bd_C_sf"/>
</dbReference>
<evidence type="ECO:0000313" key="9">
    <source>
        <dbReference type="Proteomes" id="UP000638560"/>
    </source>
</evidence>
<evidence type="ECO:0000256" key="6">
    <source>
        <dbReference type="SAM" id="MobiDB-lite"/>
    </source>
</evidence>
<dbReference type="PROSITE" id="PS00012">
    <property type="entry name" value="PHOSPHOPANTETHEINE"/>
    <property type="match status" value="2"/>
</dbReference>
<dbReference type="InterPro" id="IPR006162">
    <property type="entry name" value="Ppantetheine_attach_site"/>
</dbReference>
<dbReference type="EMBL" id="JADPUN010000295">
    <property type="protein sequence ID" value="MBF9133811.1"/>
    <property type="molecule type" value="Genomic_DNA"/>
</dbReference>
<keyword evidence="4" id="KW-0677">Repeat</keyword>
<feature type="domain" description="Carrier" evidence="7">
    <location>
        <begin position="1631"/>
        <end position="1705"/>
    </location>
</feature>
<feature type="compositionally biased region" description="Low complexity" evidence="6">
    <location>
        <begin position="3410"/>
        <end position="3436"/>
    </location>
</feature>
<dbReference type="Gene3D" id="3.40.50.1820">
    <property type="entry name" value="alpha/beta hydrolase"/>
    <property type="match status" value="1"/>
</dbReference>
<name>A0ABS0H5R8_9ACTN</name>
<dbReference type="CDD" id="cd19543">
    <property type="entry name" value="DCL_NRPS"/>
    <property type="match status" value="1"/>
</dbReference>
<dbReference type="InterPro" id="IPR000873">
    <property type="entry name" value="AMP-dep_synth/lig_dom"/>
</dbReference>
<dbReference type="SMART" id="SM00823">
    <property type="entry name" value="PKS_PP"/>
    <property type="match status" value="3"/>
</dbReference>
<dbReference type="Pfam" id="PF00668">
    <property type="entry name" value="Condensation"/>
    <property type="match status" value="5"/>
</dbReference>
<dbReference type="InterPro" id="IPR023213">
    <property type="entry name" value="CAT-like_dom_sf"/>
</dbReference>
<sequence>AFVPLHRLPVTPSGKLDRAALPAPDFAALTTGTRPRDAREEVLCALYAEVLGLPEVGVDDDFFALGGDSIVSIQLVIRARQAGLVITPRQVFQRRTVAELAPAAEPLPRASEDDPRAGVGEFGLTPIMRWLDECGGPIDAFSQWLAVRVPAEATAERLTAALQTVIDRHDVLRSRLVRATADAPGRLVVSAPGTVPAADRLRRIDAGGLTDEALRDRIEAAAESAGAGLAPEAGVMVQAVWLDAGRERTGRLVVIVQHVVVDGVSWRILLPDLAAAWADVTAGRPPRLDPVGTPLRRWSELLDADAASPDRLAELPLWMEMLRGPDPALADRPLDPVGDLGTVRRLTLRLPVERTAPLLTTIPSAFHAGVNDVLLTALALALADWRRRRGTGEPVPALVALEGHGREEQVADRIDLSRTVGWFTSIFPVRLDPGPIDLDRALAGGPDAGRALKRIKERLRAIPDHGLGYGLLRHLNPDTAAVLAELPGPQLSFNYLGRFGVDSSADGCWTALPGMGLLAGGFDAGMPVAPYTLEVNAFTEDHPDGPGLGVTWAWPDALLREADVRELAQGWFAALDALTRHAAQPGAGGPTPSDFPLLELDQDDVDELVGNGTPIADLLPLTPLQEGLFFHAVATGPDRDPYRVQQVIELRGPLDAAALRRAGQDVLDRHAPLRTGFPQLADGRPIQLVADRIILPWREVDLTGYADEAQVAEFEALAAAERAVPFDLTRPPLLRCVLVQRERDRHTLLLTHHHIVTDGWSAGVTLRDLLARYAPTDEPARLAPVTPYRRYLEWLAGRDRAAAQNAWRTALAGLYGPTRLGGESGPGADEATTGAGGLFQPERAEVILSPAVATGLTGAARAAGLTVGSIVHAAWAIVLGRRAGRRDVVFGSTVSGRPAELDGVESMVGLFINTLPVRLRWNPSEPLVDLVTRLQREQSELLDHQHLGLPAIQRLAGGGELFDTLVVVENYPADPAGRNRADGLELAGVEFREATHYPVTLLVSPTGHPDLTIEYDPDRIDPGTVHQLRAGLTEILGTVVTEPTRPVGRIDLLPAAERASALAALTGPIAPVPSLTLGGAVAAQAARTPDAVALIDGERQISYAELDGWAGAVARRLTERGIRPEEIVAVAVPRSAELVVALLGVLRAGGTYLPLDLGHPRDRLAAVLADSGARAILSTADAMTHLPHPAAVPLLLVPAVRKGPFLSHSVEEGSLPNALSPTPVDPEQGAYLIYTSGSTGRPKGVLVSHRAIVNQLAWSQRRFGLGTDDRMLQLAPAAFDTSVWEIFWPLYAGAAVVLPEADAAGDPARLAELIRRHRVSTVTFVPSMVEAFLLADEVTADPGWAATLRWVSSGGETLTPELARRWHALTGTALDNFYGPTEAAVQVTWWANDGGADRTVPIGRPVANTRLYVLDDCLHPVPAGVPGELYVAGAQLGQGYHRRPGLTAERFVADPYGRPGQRMYRTGDLVRRRADGVLEYVGRTDQQVKIRGHRIDLGEIETVLRDVAGVAQAAVLARTDGSGRSRLVGYLVPAAGTRLDVQAVRAAVSAVLPEPMVPSGLVVIEALPLTPSGKLDRAALPAPDGPATSRDGVAPGGVAPGHVASGHVAPGGVAPGHAASGGVVSGGVAAGPGAGAERVLREVFAAVLGVPEVGVDQDFFALGGDSILSIAVSSRARRQGLEIAPGDVLRHRTPRVLAEAAVAADRARAVTASPSADAEADAVVGAVAGAVAASPAGAGAVAAVAGPAVAAAPVPVSPAVSGEVVPATDGVGDVPLLPIVHWLRETGLPIDRFTLTTLLVVPAEAGLGALTEALQAVLDHHDGLRLRLRRIASVLWSLETTPTGTIRAADLVRRVDVTGLSDADVRTLLTAESTAATDRLAPDGGTMLQAVWFDAGDRPGRLLLAAHHLVVDGVSWRILFEDLAAAWTAVAADRPPRLVPVGTSLRRFARVLGEQAHEPERLAELAYWAETLAPGAEPLSPSTLPAGPPPSGPPARQHVVRLDPVETAPLLTVVPAAVDGDVTAVLLAALRLAVTRWQRRNGRDGDAELLVDLERHGREDLRPDLDLSRTVGWFTSVQPVRLPTGGDPVDVLRAVGARLRAVPDRGLGYGMLRHLNAQAAPILAGLASAQVLFHYYGRFPGGTGADWTPAPESDAIATVNGGLDLAHLLQVDAVSTETPTGPELTATWTWPDGLLAQRDVTELSAEWIAALRQLTAAIPGPHAAIPGPHAAIPGPHAAISDPHAAISDPHAAISDPRAAIPGPVTSTVELDGTVAGLSLSRDEIDRIARTSPVPVAEIWPLSPLQEGLYFHASYDTAARDVYTAQDAFDLDHRLDLDRLRRAGAALLARNPSMRAGFTSEGLSQPVQFIGVAPELPVTEVDLRGLDPERQRARMIELMAADRRRRFDLTSPPLCRLLLLRLGDDRDRLIVSHHLVLWDGWSEELFVEQLFTLYERDGDDRDLPPAGSYRDHLDWIAAQDAERAGRAWRDALAGLDEPTLVAPGATLAPVVPERRRTRLPTVLGERLRGLARRHGLTLNTVLSAAWGLVLGGHLGRTDVVYGMTVAGRHGDIPHVENIIGLFLNTVPVRVSADPAESVLGLLRRLQERRIELMPHDHLGLGAVQRATGHARLFDTLYVLQNFVDEGESARLRDRHGITAVDGVDATHYPLTLVVTPAERIRVALDHRPDVVPGPVAQALLDRFVSLLVRLVADPETLVGRLDLLTEAERGELTQEWDRTRHEVGLESVADLLAAQAARTPDEVALVNAGQTLTYAELDAWINRLARLLVARGAGPERVVALALPRSIEMVVALFAVLRTGAAYLPLELDHPVERLAFVLGDTEPMCLLSVASVQPSLPETAAEVLLLDDPAVRAELAELSGAELGDAELPAGFGRTVPERLSHPAYLIYTSGSTGRPKGVVTPYRGLTNMQLNHREAIFDPTVAAAGGRRLRIAHTVSFAFDMSWEELLWLVEGHEVHVCDEDLRRDASALVAYCDRHRIDVVNVTPSYAHHLIEEGLLDRDDDTDRTGPGDGTGPGDDTGPGDGTGDAGSTGRHRPVLVLLGGEAVAEAVWTRLRDTDGTLGYNLYGPTEYTINTLGGGTTDSATPTVGRAIWNTRAYVLDAHLRPTPPGAPGELYIGGIGLARGYHRRYALTAHRFVADPYGAPGERMYRTGDLVRSRPDGNLDFLGRTDDQVKIRGYRIELGEIEAALAEHPRVAHAAVLVDSSAEGGVRRLAGYVVRGAQWTESDDDVVLGTVRTHLLRRLPDYMVPAALVPLDRLPLTVNGKLDVAALPAPTVRTGTTRRPPRSNREEVLCALFAELLGAPDVGVDDNFFDLGGHSLLAIRLISRARVALGAELAIRDLFEAPTVAELAERLPEPPGADAATGSGRDSAGRDSAAPGSAGPGSAGPGSAAPGSAGPGSAAPGSAGPGSRSAPVRAELVPTERPAELPLSFAQQRLWMIQQLATESPAYNFPITVRLRGALDVPALRAALADLTGRHETLRTVFGERDGLPFQRVVPVADARPVLESVPAVPAEVAGLVRNAVRRPFDLTTELPLRATLLAIDHTGTAVRAEAGATADEHVLVLLLHHIATDEWSDRPFLRDLGTAYAARSAGRAPDWPPLPVQYADYTLWQRRLLGDPADPASLAARQLDYWRTALRGAPEELVLPTDRARSGQPDPSGAELSVELPAEVGAALRRLARSTGTSLFMVVHALVAALLHRLGAGTDIPLGAPIAGRGDAALDDLVGFFVNTLVLRADLSGDPTFTELLARVRETDLAAFSHQEVPFEAVVEAVNPARSASRNPLFQVMVVHRNRADDWSGLAGLTVVDEPVETPAAKFDLVFDIAEGVADAEHPDAGPADDERLTCLLKYRTDLFDRSTVELLGARLRRLATAVAADPGLRLSRVDVFVDDERTRVLRDFNATGREVPEETLPALFARRAAQTPDAVALVDRERTMSYAQLDAEAARMAGLLTAYGIGPETVVGVAVPRSAETVAVVLGVLRLGAAFLPLDLGHPADRLAFMVADSGARVVVTTPAAAERLPELAGVSRLLATPTGPEPVPVGGPAADESAGDERA</sequence>
<dbReference type="CDD" id="cd19540">
    <property type="entry name" value="LCL_NRPS-like"/>
    <property type="match status" value="1"/>
</dbReference>
<dbReference type="NCBIfam" id="TIGR01720">
    <property type="entry name" value="NRPS-para261"/>
    <property type="match status" value="1"/>
</dbReference>
<dbReference type="Pfam" id="PF00550">
    <property type="entry name" value="PP-binding"/>
    <property type="match status" value="3"/>
</dbReference>
<evidence type="ECO:0000256" key="2">
    <source>
        <dbReference type="ARBA" id="ARBA00022450"/>
    </source>
</evidence>
<dbReference type="Gene3D" id="3.30.559.10">
    <property type="entry name" value="Chloramphenicol acetyltransferase-like domain"/>
    <property type="match status" value="5"/>
</dbReference>
<keyword evidence="3" id="KW-0597">Phosphoprotein</keyword>
<dbReference type="InterPro" id="IPR009081">
    <property type="entry name" value="PP-bd_ACP"/>
</dbReference>
<evidence type="ECO:0000259" key="7">
    <source>
        <dbReference type="PROSITE" id="PS50075"/>
    </source>
</evidence>
<evidence type="ECO:0000256" key="5">
    <source>
        <dbReference type="ARBA" id="ARBA00023194"/>
    </source>
</evidence>
<feature type="compositionally biased region" description="Basic and acidic residues" evidence="6">
    <location>
        <begin position="3015"/>
        <end position="3028"/>
    </location>
</feature>
<dbReference type="SUPFAM" id="SSF47336">
    <property type="entry name" value="ACP-like"/>
    <property type="match status" value="3"/>
</dbReference>
<dbReference type="RefSeq" id="WP_196205314.1">
    <property type="nucleotide sequence ID" value="NZ_JADPUN010000295.1"/>
</dbReference>
<feature type="region of interest" description="Disordered" evidence="6">
    <location>
        <begin position="3015"/>
        <end position="3054"/>
    </location>
</feature>
<feature type="region of interest" description="Disordered" evidence="6">
    <location>
        <begin position="3374"/>
        <end position="3437"/>
    </location>
</feature>
<dbReference type="InterPro" id="IPR025110">
    <property type="entry name" value="AMP-bd_C"/>
</dbReference>
<dbReference type="Pfam" id="PF00501">
    <property type="entry name" value="AMP-binding"/>
    <property type="match status" value="3"/>
</dbReference>
<dbReference type="InterPro" id="IPR010071">
    <property type="entry name" value="AA_adenyl_dom"/>
</dbReference>
<dbReference type="Gene3D" id="3.40.50.12780">
    <property type="entry name" value="N-terminal domain of ligase-like"/>
    <property type="match status" value="2"/>
</dbReference>
<comment type="cofactor">
    <cofactor evidence="1">
        <name>pantetheine 4'-phosphate</name>
        <dbReference type="ChEBI" id="CHEBI:47942"/>
    </cofactor>
</comment>
<feature type="compositionally biased region" description="Gly residues" evidence="6">
    <location>
        <begin position="3029"/>
        <end position="3049"/>
    </location>
</feature>
<feature type="non-terminal residue" evidence="8">
    <location>
        <position position="1"/>
    </location>
</feature>
<feature type="domain" description="Carrier" evidence="7">
    <location>
        <begin position="3305"/>
        <end position="3380"/>
    </location>
</feature>
<dbReference type="Gene3D" id="2.30.38.10">
    <property type="entry name" value="Luciferase, Domain 3"/>
    <property type="match status" value="1"/>
</dbReference>
<proteinExistence type="predicted"/>
<feature type="non-terminal residue" evidence="8">
    <location>
        <position position="4079"/>
    </location>
</feature>
<dbReference type="Pfam" id="PF13193">
    <property type="entry name" value="AMP-binding_C"/>
    <property type="match status" value="2"/>
</dbReference>
<feature type="domain" description="Carrier" evidence="7">
    <location>
        <begin position="34"/>
        <end position="108"/>
    </location>
</feature>
<feature type="region of interest" description="Disordered" evidence="6">
    <location>
        <begin position="4055"/>
        <end position="4079"/>
    </location>
</feature>
<gene>
    <name evidence="8" type="ORF">I0C86_33480</name>
</gene>
<dbReference type="Gene3D" id="3.30.300.30">
    <property type="match status" value="2"/>
</dbReference>
<dbReference type="CDD" id="cd05930">
    <property type="entry name" value="A_NRPS"/>
    <property type="match status" value="1"/>
</dbReference>
<dbReference type="SUPFAM" id="SSF56801">
    <property type="entry name" value="Acetyl-CoA synthetase-like"/>
    <property type="match status" value="3"/>
</dbReference>
<dbReference type="InterPro" id="IPR001242">
    <property type="entry name" value="Condensation_dom"/>
</dbReference>
<dbReference type="InterPro" id="IPR029058">
    <property type="entry name" value="AB_hydrolase_fold"/>
</dbReference>
<dbReference type="SUPFAM" id="SSF52777">
    <property type="entry name" value="CoA-dependent acyltransferases"/>
    <property type="match status" value="10"/>
</dbReference>
<dbReference type="Gene3D" id="3.30.559.30">
    <property type="entry name" value="Nonribosomal peptide synthetase, condensation domain"/>
    <property type="match status" value="5"/>
</dbReference>
<dbReference type="NCBIfam" id="TIGR01733">
    <property type="entry name" value="AA-adenyl-dom"/>
    <property type="match status" value="1"/>
</dbReference>
<dbReference type="Gene3D" id="1.10.1200.10">
    <property type="entry name" value="ACP-like"/>
    <property type="match status" value="2"/>
</dbReference>
<protein>
    <submittedName>
        <fullName evidence="8">Amino acid adenylation domain-containing protein</fullName>
    </submittedName>
</protein>
<keyword evidence="2" id="KW-0596">Phosphopantetheine</keyword>
<evidence type="ECO:0000256" key="4">
    <source>
        <dbReference type="ARBA" id="ARBA00022737"/>
    </source>
</evidence>
<keyword evidence="9" id="KW-1185">Reference proteome</keyword>
<dbReference type="PANTHER" id="PTHR45527:SF1">
    <property type="entry name" value="FATTY ACID SYNTHASE"/>
    <property type="match status" value="1"/>
</dbReference>
<keyword evidence="5" id="KW-0045">Antibiotic biosynthesis</keyword>
<accession>A0ABS0H5R8</accession>
<dbReference type="InterPro" id="IPR010060">
    <property type="entry name" value="NRPS_synth"/>
</dbReference>
<organism evidence="8 9">
    <name type="scientific">Plantactinospora alkalitolerans</name>
    <dbReference type="NCBI Taxonomy" id="2789879"/>
    <lineage>
        <taxon>Bacteria</taxon>
        <taxon>Bacillati</taxon>
        <taxon>Actinomycetota</taxon>
        <taxon>Actinomycetes</taxon>
        <taxon>Micromonosporales</taxon>
        <taxon>Micromonosporaceae</taxon>
        <taxon>Plantactinospora</taxon>
    </lineage>
</organism>
<dbReference type="InterPro" id="IPR020806">
    <property type="entry name" value="PKS_PP-bd"/>
</dbReference>
<evidence type="ECO:0000256" key="1">
    <source>
        <dbReference type="ARBA" id="ARBA00001957"/>
    </source>
</evidence>